<dbReference type="InterPro" id="IPR045065">
    <property type="entry name" value="XPO1/5"/>
</dbReference>
<gene>
    <name evidence="7" type="ORF">TRFO_01832</name>
</gene>
<dbReference type="InterPro" id="IPR011989">
    <property type="entry name" value="ARM-like"/>
</dbReference>
<feature type="domain" description="Importin N-terminal" evidence="6">
    <location>
        <begin position="27"/>
        <end position="93"/>
    </location>
</feature>
<dbReference type="RefSeq" id="XP_068351925.1">
    <property type="nucleotide sequence ID" value="XM_068490338.1"/>
</dbReference>
<keyword evidence="5" id="KW-0539">Nucleus</keyword>
<dbReference type="InterPro" id="IPR014877">
    <property type="entry name" value="XPO1_C_dom"/>
</dbReference>
<dbReference type="GO" id="GO:0031267">
    <property type="term" value="F:small GTPase binding"/>
    <property type="evidence" value="ECO:0007669"/>
    <property type="project" value="InterPro"/>
</dbReference>
<dbReference type="GO" id="GO:0005634">
    <property type="term" value="C:nucleus"/>
    <property type="evidence" value="ECO:0007669"/>
    <property type="project" value="UniProtKB-SubCell"/>
</dbReference>
<organism evidence="7 8">
    <name type="scientific">Tritrichomonas foetus</name>
    <dbReference type="NCBI Taxonomy" id="1144522"/>
    <lineage>
        <taxon>Eukaryota</taxon>
        <taxon>Metamonada</taxon>
        <taxon>Parabasalia</taxon>
        <taxon>Tritrichomonadida</taxon>
        <taxon>Tritrichomonadidae</taxon>
        <taxon>Tritrichomonas</taxon>
    </lineage>
</organism>
<evidence type="ECO:0000256" key="1">
    <source>
        <dbReference type="ARBA" id="ARBA00004123"/>
    </source>
</evidence>
<dbReference type="GO" id="GO:0005737">
    <property type="term" value="C:cytoplasm"/>
    <property type="evidence" value="ECO:0007669"/>
    <property type="project" value="TreeGrafter"/>
</dbReference>
<dbReference type="PROSITE" id="PS50166">
    <property type="entry name" value="IMPORTIN_B_NT"/>
    <property type="match status" value="1"/>
</dbReference>
<evidence type="ECO:0000256" key="5">
    <source>
        <dbReference type="ARBA" id="ARBA00023242"/>
    </source>
</evidence>
<sequence length="905" mass="104059">MQVSIPDIERAIQQLYSTVQTDSQNEASKVIYEWLENPQAHEDVFQLLTSSNSIQVRNISAIALQKQIINRWDQFDTEFCNEVKKYLLDTVFRSDIPSNFHDALNLSLTGIAIYEWPEKWPDYLQSLIQIHHESPSFYFSISLIGLLASEIECADYITQNRRQFLRNSFMEQLQNILQMVNVGISNPDTAPPSLSILNSLFLWADLDIVNEPLISLLCFTYLPEIVTQESTIKCLSTLFVDRYFSHTISPSLLSIVVNGFAAIDDLPDSGINFIICFLRKFSSTIENLIFDKFPNLNLNDFLQLYKVVIESPPNEYWIDEYWILWRDLMRRLRSAAKNQIFDRPPLLFFIPIIPQIRLSILNALPLSIETPEPLDQNSILSWSYLINLDINEFIQFFTSQQPSSCLTYAIGFLENTNDPRLLSIISSYLNGIWSYAQNNFDSTVLPLLFACSHSPTMIQKTPDFLTMFYQILSACFEFNNETVLVAASHALYHFAKKSPILIQPDFLKQLTDKMPTYIRKLDTNASIRVIRGLTLSAHHLIKTDNEFATTIILALVETVFSTLEFDPVRSLISLREMAYELDHISFIAYQNIWTRLFEYLQQMLSNPKSNPLYISLLFDTIAAGIVNSDWTQIESYASSLINLITQYPAHSSDSFSALAVCRARHIQIQNYFPVINQIILATQTLSTGLFHLLCELDPTLFDMTFVSTVLNNGIADVRYDISLSALQATKCILETLDNNLRILFLSNFQMGLLLTLINAMLDRMHEGLFKKQSTLLFHFFLYNNKPLPNIPPIEQQVFDVLKSIIKGVDDQMLTQFSHYLDACRHDKDKFIEALVDFLVIIKRASPIEQAVFSCDLDKEKEDFTSDMIEMYSLNSFSLDELSDADDIPVKKMKSFQIRKRSPAFL</sequence>
<comment type="caution">
    <text evidence="7">The sequence shown here is derived from an EMBL/GenBank/DDBJ whole genome shotgun (WGS) entry which is preliminary data.</text>
</comment>
<dbReference type="InterPro" id="IPR013598">
    <property type="entry name" value="Exportin-1/Importin-b-like"/>
</dbReference>
<accession>A0A1J4JNF1</accession>
<dbReference type="GO" id="GO:0006611">
    <property type="term" value="P:protein export from nucleus"/>
    <property type="evidence" value="ECO:0007669"/>
    <property type="project" value="InterPro"/>
</dbReference>
<protein>
    <recommendedName>
        <fullName evidence="6">Importin N-terminal domain-containing protein</fullName>
    </recommendedName>
</protein>
<keyword evidence="8" id="KW-1185">Reference proteome</keyword>
<comment type="subcellular location">
    <subcellularLocation>
        <location evidence="1">Nucleus</location>
    </subcellularLocation>
</comment>
<dbReference type="AlphaFoldDB" id="A0A1J4JNF1"/>
<proteinExistence type="inferred from homology"/>
<comment type="similarity">
    <text evidence="2">Belongs to the exportin family.</text>
</comment>
<dbReference type="Pfam" id="PF03810">
    <property type="entry name" value="IBN_N"/>
    <property type="match status" value="1"/>
</dbReference>
<dbReference type="SUPFAM" id="SSF48371">
    <property type="entry name" value="ARM repeat"/>
    <property type="match status" value="1"/>
</dbReference>
<dbReference type="GO" id="GO:0000056">
    <property type="term" value="P:ribosomal small subunit export from nucleus"/>
    <property type="evidence" value="ECO:0007669"/>
    <property type="project" value="TreeGrafter"/>
</dbReference>
<dbReference type="InterPro" id="IPR001494">
    <property type="entry name" value="Importin-beta_N"/>
</dbReference>
<evidence type="ECO:0000259" key="6">
    <source>
        <dbReference type="PROSITE" id="PS50166"/>
    </source>
</evidence>
<dbReference type="GO" id="GO:0000055">
    <property type="term" value="P:ribosomal large subunit export from nucleus"/>
    <property type="evidence" value="ECO:0007669"/>
    <property type="project" value="TreeGrafter"/>
</dbReference>
<evidence type="ECO:0000256" key="4">
    <source>
        <dbReference type="ARBA" id="ARBA00022927"/>
    </source>
</evidence>
<dbReference type="GeneID" id="94825042"/>
<name>A0A1J4JNF1_9EUKA</name>
<evidence type="ECO:0000313" key="7">
    <source>
        <dbReference type="EMBL" id="OHS98788.1"/>
    </source>
</evidence>
<evidence type="ECO:0000256" key="2">
    <source>
        <dbReference type="ARBA" id="ARBA00009466"/>
    </source>
</evidence>
<evidence type="ECO:0000313" key="8">
    <source>
        <dbReference type="Proteomes" id="UP000179807"/>
    </source>
</evidence>
<keyword evidence="4" id="KW-0653">Protein transport</keyword>
<dbReference type="PANTHER" id="PTHR11223">
    <property type="entry name" value="EXPORTIN 1/5"/>
    <property type="match status" value="1"/>
</dbReference>
<dbReference type="GO" id="GO:0005049">
    <property type="term" value="F:nuclear export signal receptor activity"/>
    <property type="evidence" value="ECO:0007669"/>
    <property type="project" value="InterPro"/>
</dbReference>
<dbReference type="PANTHER" id="PTHR11223:SF2">
    <property type="entry name" value="EXPORTIN-1"/>
    <property type="match status" value="1"/>
</dbReference>
<dbReference type="VEuPathDB" id="TrichDB:TRFO_01832"/>
<reference evidence="7" key="1">
    <citation type="submission" date="2016-10" db="EMBL/GenBank/DDBJ databases">
        <authorList>
            <person name="Benchimol M."/>
            <person name="Almeida L.G."/>
            <person name="Vasconcelos A.T."/>
            <person name="Perreira-Neves A."/>
            <person name="Rosa I.A."/>
            <person name="Tasca T."/>
            <person name="Bogo M.R."/>
            <person name="de Souza W."/>
        </authorList>
    </citation>
    <scope>NUCLEOTIDE SEQUENCE [LARGE SCALE GENOMIC DNA]</scope>
    <source>
        <strain evidence="7">K</strain>
    </source>
</reference>
<dbReference type="Pfam" id="PF08767">
    <property type="entry name" value="CRM1_C"/>
    <property type="match status" value="1"/>
</dbReference>
<dbReference type="InterPro" id="IPR016024">
    <property type="entry name" value="ARM-type_fold"/>
</dbReference>
<evidence type="ECO:0000256" key="3">
    <source>
        <dbReference type="ARBA" id="ARBA00022448"/>
    </source>
</evidence>
<dbReference type="Proteomes" id="UP000179807">
    <property type="component" value="Unassembled WGS sequence"/>
</dbReference>
<dbReference type="Gene3D" id="1.25.10.10">
    <property type="entry name" value="Leucine-rich Repeat Variant"/>
    <property type="match status" value="2"/>
</dbReference>
<dbReference type="EMBL" id="MLAK01001037">
    <property type="protein sequence ID" value="OHS98788.1"/>
    <property type="molecule type" value="Genomic_DNA"/>
</dbReference>
<dbReference type="Pfam" id="PF08389">
    <property type="entry name" value="Xpo1"/>
    <property type="match status" value="1"/>
</dbReference>
<dbReference type="OrthoDB" id="431626at2759"/>
<keyword evidence="3" id="KW-0813">Transport</keyword>